<evidence type="ECO:0000256" key="3">
    <source>
        <dbReference type="ARBA" id="ARBA00022475"/>
    </source>
</evidence>
<dbReference type="RefSeq" id="WP_203960892.1">
    <property type="nucleotide sequence ID" value="NZ_AP023355.1"/>
</dbReference>
<feature type="transmembrane region" description="Helical" evidence="8">
    <location>
        <begin position="220"/>
        <end position="241"/>
    </location>
</feature>
<feature type="transmembrane region" description="Helical" evidence="8">
    <location>
        <begin position="185"/>
        <end position="208"/>
    </location>
</feature>
<feature type="transmembrane region" description="Helical" evidence="8">
    <location>
        <begin position="70"/>
        <end position="89"/>
    </location>
</feature>
<feature type="transmembrane region" description="Helical" evidence="8">
    <location>
        <begin position="124"/>
        <end position="146"/>
    </location>
</feature>
<keyword evidence="4 8" id="KW-0812">Transmembrane</keyword>
<dbReference type="PANTHER" id="PTHR42718">
    <property type="entry name" value="MAJOR FACILITATOR SUPERFAMILY MULTIDRUG TRANSPORTER MFSC"/>
    <property type="match status" value="1"/>
</dbReference>
<keyword evidence="6 8" id="KW-0472">Membrane</keyword>
<dbReference type="GO" id="GO:0005886">
    <property type="term" value="C:plasma membrane"/>
    <property type="evidence" value="ECO:0007669"/>
    <property type="project" value="UniProtKB-SubCell"/>
</dbReference>
<evidence type="ECO:0000256" key="7">
    <source>
        <dbReference type="SAM" id="MobiDB-lite"/>
    </source>
</evidence>
<dbReference type="InterPro" id="IPR036259">
    <property type="entry name" value="MFS_trans_sf"/>
</dbReference>
<feature type="transmembrane region" description="Helical" evidence="8">
    <location>
        <begin position="101"/>
        <end position="118"/>
    </location>
</feature>
<keyword evidence="2" id="KW-0813">Transport</keyword>
<dbReference type="PROSITE" id="PS50850">
    <property type="entry name" value="MFS"/>
    <property type="match status" value="1"/>
</dbReference>
<dbReference type="SUPFAM" id="SSF103473">
    <property type="entry name" value="MFS general substrate transporter"/>
    <property type="match status" value="1"/>
</dbReference>
<dbReference type="Gene3D" id="1.20.1720.10">
    <property type="entry name" value="Multidrug resistance protein D"/>
    <property type="match status" value="1"/>
</dbReference>
<feature type="compositionally biased region" description="Basic and acidic residues" evidence="7">
    <location>
        <begin position="1"/>
        <end position="16"/>
    </location>
</feature>
<feature type="region of interest" description="Disordered" evidence="7">
    <location>
        <begin position="1"/>
        <end position="29"/>
    </location>
</feature>
<evidence type="ECO:0000259" key="9">
    <source>
        <dbReference type="PROSITE" id="PS50850"/>
    </source>
</evidence>
<feature type="transmembrane region" description="Helical" evidence="8">
    <location>
        <begin position="158"/>
        <end position="179"/>
    </location>
</feature>
<accession>A0A7R7DLW9</accession>
<gene>
    <name evidence="10" type="ORF">Athai_16270</name>
</gene>
<keyword evidence="11" id="KW-1185">Reference proteome</keyword>
<evidence type="ECO:0000313" key="10">
    <source>
        <dbReference type="EMBL" id="BCJ34124.1"/>
    </source>
</evidence>
<feature type="transmembrane region" description="Helical" evidence="8">
    <location>
        <begin position="428"/>
        <end position="450"/>
    </location>
</feature>
<feature type="transmembrane region" description="Helical" evidence="8">
    <location>
        <begin position="35"/>
        <end position="58"/>
    </location>
</feature>
<comment type="subcellular location">
    <subcellularLocation>
        <location evidence="1">Cell membrane</location>
        <topology evidence="1">Multi-pass membrane protein</topology>
    </subcellularLocation>
</comment>
<dbReference type="InterPro" id="IPR011701">
    <property type="entry name" value="MFS"/>
</dbReference>
<evidence type="ECO:0000256" key="1">
    <source>
        <dbReference type="ARBA" id="ARBA00004651"/>
    </source>
</evidence>
<keyword evidence="3" id="KW-1003">Cell membrane</keyword>
<sequence>MSDRRPHGTARIRSDGRVGSAHATAPDASASPRRVVGTLIVAVVGFAVQQTAVVPAVHDVQVDLHASPEWASWLVTVYLMVATAATPALGRLGDLYGRRRVLLAGLGVFAVASAAAAVAPNLPVLLACRAVQGVGGAVYPLALALARSATAGRTTGAVSALGAAFGIGTALGFVGGGLLAQHVSWRAVFAAGAVLVAVGWALSLRLLPATRERAGGGYDLIGTGLLALASIALLGALTLVITLGATAAGTIGVFVLAVLAAAGWVWRERSVGNPLVDLHILRRRPVTVANLAAIGLGWALFGSYLVIPQLARTDPHGAGYGLGLDSAAIGLLMLPIAVGQTFAAPIAGVLERRIPARLVSAAGLLLLALSAVLLALDRSSVPLTLVASLVLGVGAGAGLQASSAVVTAGVPADVAAASTALNSTVRRLAGGAGGQVGTIVLAAFAGSAAATPTFTGYLVVYLIEVVLCVAGAAVVAVFGRGPGQ</sequence>
<evidence type="ECO:0000256" key="8">
    <source>
        <dbReference type="SAM" id="Phobius"/>
    </source>
</evidence>
<dbReference type="PANTHER" id="PTHR42718:SF46">
    <property type="entry name" value="BLR6921 PROTEIN"/>
    <property type="match status" value="1"/>
</dbReference>
<dbReference type="InterPro" id="IPR020846">
    <property type="entry name" value="MFS_dom"/>
</dbReference>
<proteinExistence type="predicted"/>
<feature type="transmembrane region" description="Helical" evidence="8">
    <location>
        <begin position="287"/>
        <end position="307"/>
    </location>
</feature>
<reference evidence="10 11" key="1">
    <citation type="submission" date="2020-08" db="EMBL/GenBank/DDBJ databases">
        <title>Whole genome shotgun sequence of Actinocatenispora thailandica NBRC 105041.</title>
        <authorList>
            <person name="Komaki H."/>
            <person name="Tamura T."/>
        </authorList>
    </citation>
    <scope>NUCLEOTIDE SEQUENCE [LARGE SCALE GENOMIC DNA]</scope>
    <source>
        <strain evidence="10 11">NBRC 105041</strain>
    </source>
</reference>
<dbReference type="Gene3D" id="1.20.1250.20">
    <property type="entry name" value="MFS general substrate transporter like domains"/>
    <property type="match status" value="1"/>
</dbReference>
<evidence type="ECO:0000256" key="6">
    <source>
        <dbReference type="ARBA" id="ARBA00023136"/>
    </source>
</evidence>
<feature type="transmembrane region" description="Helical" evidence="8">
    <location>
        <begin position="327"/>
        <end position="346"/>
    </location>
</feature>
<dbReference type="Proteomes" id="UP000611640">
    <property type="component" value="Chromosome"/>
</dbReference>
<feature type="transmembrane region" description="Helical" evidence="8">
    <location>
        <begin position="382"/>
        <end position="407"/>
    </location>
</feature>
<evidence type="ECO:0000256" key="2">
    <source>
        <dbReference type="ARBA" id="ARBA00022448"/>
    </source>
</evidence>
<organism evidence="10 11">
    <name type="scientific">Actinocatenispora thailandica</name>
    <dbReference type="NCBI Taxonomy" id="227318"/>
    <lineage>
        <taxon>Bacteria</taxon>
        <taxon>Bacillati</taxon>
        <taxon>Actinomycetota</taxon>
        <taxon>Actinomycetes</taxon>
        <taxon>Micromonosporales</taxon>
        <taxon>Micromonosporaceae</taxon>
        <taxon>Actinocatenispora</taxon>
    </lineage>
</organism>
<feature type="transmembrane region" description="Helical" evidence="8">
    <location>
        <begin position="358"/>
        <end position="376"/>
    </location>
</feature>
<name>A0A7R7DLW9_9ACTN</name>
<dbReference type="EMBL" id="AP023355">
    <property type="protein sequence ID" value="BCJ34124.1"/>
    <property type="molecule type" value="Genomic_DNA"/>
</dbReference>
<feature type="transmembrane region" description="Helical" evidence="8">
    <location>
        <begin position="247"/>
        <end position="266"/>
    </location>
</feature>
<protein>
    <submittedName>
        <fullName evidence="10">Membrane transport protein</fullName>
    </submittedName>
</protein>
<keyword evidence="5 8" id="KW-1133">Transmembrane helix</keyword>
<dbReference type="GO" id="GO:0022857">
    <property type="term" value="F:transmembrane transporter activity"/>
    <property type="evidence" value="ECO:0007669"/>
    <property type="project" value="InterPro"/>
</dbReference>
<evidence type="ECO:0000256" key="4">
    <source>
        <dbReference type="ARBA" id="ARBA00022692"/>
    </source>
</evidence>
<dbReference type="AlphaFoldDB" id="A0A7R7DLW9"/>
<evidence type="ECO:0000313" key="11">
    <source>
        <dbReference type="Proteomes" id="UP000611640"/>
    </source>
</evidence>
<dbReference type="KEGG" id="atl:Athai_16270"/>
<feature type="transmembrane region" description="Helical" evidence="8">
    <location>
        <begin position="456"/>
        <end position="478"/>
    </location>
</feature>
<dbReference type="Pfam" id="PF07690">
    <property type="entry name" value="MFS_1"/>
    <property type="match status" value="1"/>
</dbReference>
<feature type="domain" description="Major facilitator superfamily (MFS) profile" evidence="9">
    <location>
        <begin position="35"/>
        <end position="483"/>
    </location>
</feature>
<evidence type="ECO:0000256" key="5">
    <source>
        <dbReference type="ARBA" id="ARBA00022989"/>
    </source>
</evidence>